<dbReference type="InterPro" id="IPR013097">
    <property type="entry name" value="Dabb"/>
</dbReference>
<proteinExistence type="predicted"/>
<evidence type="ECO:0000313" key="4">
    <source>
        <dbReference type="Proteomes" id="UP000647133"/>
    </source>
</evidence>
<evidence type="ECO:0000256" key="1">
    <source>
        <dbReference type="SAM" id="SignalP"/>
    </source>
</evidence>
<dbReference type="EMBL" id="JACYTQ010000012">
    <property type="protein sequence ID" value="MBD8491258.1"/>
    <property type="molecule type" value="Genomic_DNA"/>
</dbReference>
<organism evidence="3 4">
    <name type="scientific">Echinicola arenosa</name>
    <dbReference type="NCBI Taxonomy" id="2774144"/>
    <lineage>
        <taxon>Bacteria</taxon>
        <taxon>Pseudomonadati</taxon>
        <taxon>Bacteroidota</taxon>
        <taxon>Cytophagia</taxon>
        <taxon>Cytophagales</taxon>
        <taxon>Cyclobacteriaceae</taxon>
        <taxon>Echinicola</taxon>
    </lineage>
</organism>
<dbReference type="SMART" id="SM00886">
    <property type="entry name" value="Dabb"/>
    <property type="match status" value="1"/>
</dbReference>
<feature type="signal peptide" evidence="1">
    <location>
        <begin position="1"/>
        <end position="26"/>
    </location>
</feature>
<feature type="chain" id="PRO_5045872939" evidence="1">
    <location>
        <begin position="27"/>
        <end position="130"/>
    </location>
</feature>
<dbReference type="PROSITE" id="PS51502">
    <property type="entry name" value="S_R_A_B_BARREL"/>
    <property type="match status" value="1"/>
</dbReference>
<name>A0ABR9AR51_9BACT</name>
<dbReference type="RefSeq" id="WP_192012137.1">
    <property type="nucleotide sequence ID" value="NZ_JACYTQ010000012.1"/>
</dbReference>
<keyword evidence="4" id="KW-1185">Reference proteome</keyword>
<feature type="domain" description="Stress-response A/B barrel" evidence="2">
    <location>
        <begin position="33"/>
        <end position="127"/>
    </location>
</feature>
<sequence>MKTRRKFINSLLILGTGLFASKKASAHPAKSVLIHQVYFWLKNPNKDLKGFIEGCEKLVKIDSIKKAYIGTPAVTERRDVVDHSFQVSLTVYFDSIEDHNHYQLHEDHKAFIAAHEDKWKRVQVYDTKIK</sequence>
<accession>A0ABR9AR51</accession>
<dbReference type="SUPFAM" id="SSF54909">
    <property type="entry name" value="Dimeric alpha+beta barrel"/>
    <property type="match status" value="1"/>
</dbReference>
<dbReference type="InterPro" id="IPR011008">
    <property type="entry name" value="Dimeric_a/b-barrel"/>
</dbReference>
<dbReference type="Pfam" id="PF07876">
    <property type="entry name" value="Dabb"/>
    <property type="match status" value="1"/>
</dbReference>
<keyword evidence="1" id="KW-0732">Signal</keyword>
<dbReference type="Gene3D" id="3.30.70.100">
    <property type="match status" value="1"/>
</dbReference>
<gene>
    <name evidence="3" type="ORF">IFO69_21075</name>
</gene>
<evidence type="ECO:0000313" key="3">
    <source>
        <dbReference type="EMBL" id="MBD8491258.1"/>
    </source>
</evidence>
<evidence type="ECO:0000259" key="2">
    <source>
        <dbReference type="PROSITE" id="PS51502"/>
    </source>
</evidence>
<dbReference type="Proteomes" id="UP000647133">
    <property type="component" value="Unassembled WGS sequence"/>
</dbReference>
<comment type="caution">
    <text evidence="3">The sequence shown here is derived from an EMBL/GenBank/DDBJ whole genome shotgun (WGS) entry which is preliminary data.</text>
</comment>
<protein>
    <submittedName>
        <fullName evidence="3">Dabb family protein</fullName>
    </submittedName>
</protein>
<reference evidence="3 4" key="1">
    <citation type="submission" date="2020-09" db="EMBL/GenBank/DDBJ databases">
        <title>Echinicola sp. CAU 1574 isolated from sand of Sido Beach.</title>
        <authorList>
            <person name="Kim W."/>
        </authorList>
    </citation>
    <scope>NUCLEOTIDE SEQUENCE [LARGE SCALE GENOMIC DNA]</scope>
    <source>
        <strain evidence="3 4">CAU 1574</strain>
    </source>
</reference>